<keyword evidence="3 7" id="KW-0812">Transmembrane</keyword>
<dbReference type="Pfam" id="PF02706">
    <property type="entry name" value="Wzz"/>
    <property type="match status" value="1"/>
</dbReference>
<reference evidence="9 10" key="1">
    <citation type="submission" date="2016-10" db="EMBL/GenBank/DDBJ databases">
        <authorList>
            <person name="de Groot N.N."/>
        </authorList>
    </citation>
    <scope>NUCLEOTIDE SEQUENCE [LARGE SCALE GENOMIC DNA]</scope>
    <source>
        <strain evidence="9 10">DSM 19938</strain>
    </source>
</reference>
<evidence type="ECO:0000259" key="8">
    <source>
        <dbReference type="Pfam" id="PF02706"/>
    </source>
</evidence>
<proteinExistence type="predicted"/>
<evidence type="ECO:0000313" key="10">
    <source>
        <dbReference type="Proteomes" id="UP000199532"/>
    </source>
</evidence>
<comment type="subcellular location">
    <subcellularLocation>
        <location evidence="1">Cell membrane</location>
        <topology evidence="1">Multi-pass membrane protein</topology>
    </subcellularLocation>
</comment>
<evidence type="ECO:0000256" key="5">
    <source>
        <dbReference type="ARBA" id="ARBA00023136"/>
    </source>
</evidence>
<keyword evidence="10" id="KW-1185">Reference proteome</keyword>
<keyword evidence="4 7" id="KW-1133">Transmembrane helix</keyword>
<sequence length="340" mass="38267">MKEDIIKKTPPEADILERSVLFLISLFKRNLKKIIIAGFIGGVLGGAITYLLPKKFTAKAELLPEYKESRFSGFSSLANLAGIDLANSSESDAIRPDLYPNILQSTPAIIHLLKQPVKTVENKQFPNLLSYLESINKEKEKSQIGAILAKTVDTSVLNFSKDEIRLIQNLKSSLTTNFDKKTGIIYIGVEMRDPVIAAATLSEAIQYLSDYVSGYRSKKKHDESEFIKSRVQEANNQLKNAEYALQRYRDNNRNVFNNVAKIEEQKLQSNYIHSQNLRNDLLNQLEKATLAEKEGRPIIQILEPPIVPVKKSSPTRIIYAIVGAFVFSILTLVTLSIRNK</sequence>
<dbReference type="PANTHER" id="PTHR32309">
    <property type="entry name" value="TYROSINE-PROTEIN KINASE"/>
    <property type="match status" value="1"/>
</dbReference>
<dbReference type="PANTHER" id="PTHR32309:SF31">
    <property type="entry name" value="CAPSULAR EXOPOLYSACCHARIDE FAMILY"/>
    <property type="match status" value="1"/>
</dbReference>
<evidence type="ECO:0000256" key="6">
    <source>
        <dbReference type="SAM" id="Coils"/>
    </source>
</evidence>
<dbReference type="InterPro" id="IPR050445">
    <property type="entry name" value="Bact_polysacc_biosynth/exp"/>
</dbReference>
<feature type="coiled-coil region" evidence="6">
    <location>
        <begin position="224"/>
        <end position="265"/>
    </location>
</feature>
<protein>
    <submittedName>
        <fullName evidence="9">Chain length determinant protein</fullName>
    </submittedName>
</protein>
<feature type="transmembrane region" description="Helical" evidence="7">
    <location>
        <begin position="34"/>
        <end position="52"/>
    </location>
</feature>
<evidence type="ECO:0000256" key="7">
    <source>
        <dbReference type="SAM" id="Phobius"/>
    </source>
</evidence>
<feature type="domain" description="Polysaccharide chain length determinant N-terminal" evidence="8">
    <location>
        <begin position="21"/>
        <end position="87"/>
    </location>
</feature>
<dbReference type="EMBL" id="FNXY01000002">
    <property type="protein sequence ID" value="SEI52113.1"/>
    <property type="molecule type" value="Genomic_DNA"/>
</dbReference>
<keyword evidence="6" id="KW-0175">Coiled coil</keyword>
<organism evidence="9 10">
    <name type="scientific">Dyadobacter koreensis</name>
    <dbReference type="NCBI Taxonomy" id="408657"/>
    <lineage>
        <taxon>Bacteria</taxon>
        <taxon>Pseudomonadati</taxon>
        <taxon>Bacteroidota</taxon>
        <taxon>Cytophagia</taxon>
        <taxon>Cytophagales</taxon>
        <taxon>Spirosomataceae</taxon>
        <taxon>Dyadobacter</taxon>
    </lineage>
</organism>
<evidence type="ECO:0000256" key="3">
    <source>
        <dbReference type="ARBA" id="ARBA00022692"/>
    </source>
</evidence>
<accession>A0A1H6R8N7</accession>
<evidence type="ECO:0000256" key="4">
    <source>
        <dbReference type="ARBA" id="ARBA00022989"/>
    </source>
</evidence>
<feature type="transmembrane region" description="Helical" evidence="7">
    <location>
        <begin position="317"/>
        <end position="337"/>
    </location>
</feature>
<evidence type="ECO:0000256" key="2">
    <source>
        <dbReference type="ARBA" id="ARBA00022475"/>
    </source>
</evidence>
<dbReference type="AlphaFoldDB" id="A0A1H6R8N7"/>
<dbReference type="OrthoDB" id="1522571at2"/>
<gene>
    <name evidence="9" type="ORF">SAMN04487995_1112</name>
</gene>
<evidence type="ECO:0000256" key="1">
    <source>
        <dbReference type="ARBA" id="ARBA00004651"/>
    </source>
</evidence>
<keyword evidence="5 7" id="KW-0472">Membrane</keyword>
<dbReference type="InterPro" id="IPR003856">
    <property type="entry name" value="LPS_length_determ_N"/>
</dbReference>
<evidence type="ECO:0000313" key="9">
    <source>
        <dbReference type="EMBL" id="SEI52113.1"/>
    </source>
</evidence>
<name>A0A1H6R8N7_9BACT</name>
<dbReference type="STRING" id="408657.SAMN04487995_1112"/>
<dbReference type="RefSeq" id="WP_090333117.1">
    <property type="nucleotide sequence ID" value="NZ_FNXY01000002.1"/>
</dbReference>
<keyword evidence="2" id="KW-1003">Cell membrane</keyword>
<dbReference type="Proteomes" id="UP000199532">
    <property type="component" value="Unassembled WGS sequence"/>
</dbReference>
<dbReference type="GO" id="GO:0005886">
    <property type="term" value="C:plasma membrane"/>
    <property type="evidence" value="ECO:0007669"/>
    <property type="project" value="UniProtKB-SubCell"/>
</dbReference>